<name>A0A2P8FPI8_9BACT</name>
<keyword evidence="1" id="KW-1133">Transmembrane helix</keyword>
<protein>
    <submittedName>
        <fullName evidence="2">Uncharacterized protein</fullName>
    </submittedName>
</protein>
<organism evidence="2 3">
    <name type="scientific">Dyadobacter jiangsuensis</name>
    <dbReference type="NCBI Taxonomy" id="1591085"/>
    <lineage>
        <taxon>Bacteria</taxon>
        <taxon>Pseudomonadati</taxon>
        <taxon>Bacteroidota</taxon>
        <taxon>Cytophagia</taxon>
        <taxon>Cytophagales</taxon>
        <taxon>Spirosomataceae</taxon>
        <taxon>Dyadobacter</taxon>
    </lineage>
</organism>
<dbReference type="PROSITE" id="PS51257">
    <property type="entry name" value="PROKAR_LIPOPROTEIN"/>
    <property type="match status" value="1"/>
</dbReference>
<evidence type="ECO:0000313" key="3">
    <source>
        <dbReference type="Proteomes" id="UP000241964"/>
    </source>
</evidence>
<feature type="transmembrane region" description="Helical" evidence="1">
    <location>
        <begin position="6"/>
        <end position="27"/>
    </location>
</feature>
<comment type="caution">
    <text evidence="2">The sequence shown here is derived from an EMBL/GenBank/DDBJ whole genome shotgun (WGS) entry which is preliminary data.</text>
</comment>
<dbReference type="AlphaFoldDB" id="A0A2P8FPI8"/>
<evidence type="ECO:0000256" key="1">
    <source>
        <dbReference type="SAM" id="Phobius"/>
    </source>
</evidence>
<gene>
    <name evidence="2" type="ORF">CLV60_116191</name>
</gene>
<evidence type="ECO:0000313" key="2">
    <source>
        <dbReference type="EMBL" id="PSL23634.1"/>
    </source>
</evidence>
<accession>A0A2P8FPI8</accession>
<sequence length="71" mass="8268">MWNDKTLHSLLIVTSGCLALTHLWPYLSQAWQAFKEKKPIRQVRRPATNKPIAGGLAFLVGILWTWLYFRD</sequence>
<reference evidence="2 3" key="1">
    <citation type="submission" date="2018-03" db="EMBL/GenBank/DDBJ databases">
        <title>Genomic Encyclopedia of Archaeal and Bacterial Type Strains, Phase II (KMG-II): from individual species to whole genera.</title>
        <authorList>
            <person name="Goeker M."/>
        </authorList>
    </citation>
    <scope>NUCLEOTIDE SEQUENCE [LARGE SCALE GENOMIC DNA]</scope>
    <source>
        <strain evidence="2 3">DSM 29057</strain>
    </source>
</reference>
<keyword evidence="1" id="KW-0812">Transmembrane</keyword>
<keyword evidence="1" id="KW-0472">Membrane</keyword>
<keyword evidence="3" id="KW-1185">Reference proteome</keyword>
<proteinExistence type="predicted"/>
<dbReference type="EMBL" id="PYAS01000016">
    <property type="protein sequence ID" value="PSL23634.1"/>
    <property type="molecule type" value="Genomic_DNA"/>
</dbReference>
<dbReference type="Proteomes" id="UP000241964">
    <property type="component" value="Unassembled WGS sequence"/>
</dbReference>
<feature type="transmembrane region" description="Helical" evidence="1">
    <location>
        <begin position="48"/>
        <end position="69"/>
    </location>
</feature>